<evidence type="ECO:0000259" key="3">
    <source>
        <dbReference type="SMART" id="SM00460"/>
    </source>
</evidence>
<feature type="transmembrane region" description="Helical" evidence="2">
    <location>
        <begin position="12"/>
        <end position="29"/>
    </location>
</feature>
<feature type="transmembrane region" description="Helical" evidence="2">
    <location>
        <begin position="41"/>
        <end position="61"/>
    </location>
</feature>
<feature type="domain" description="Transglutaminase-like" evidence="3">
    <location>
        <begin position="473"/>
        <end position="551"/>
    </location>
</feature>
<organism evidence="4 5">
    <name type="scientific">Piscibacillus salipiscarius</name>
    <dbReference type="NCBI Taxonomy" id="299480"/>
    <lineage>
        <taxon>Bacteria</taxon>
        <taxon>Bacillati</taxon>
        <taxon>Bacillota</taxon>
        <taxon>Bacilli</taxon>
        <taxon>Bacillales</taxon>
        <taxon>Bacillaceae</taxon>
        <taxon>Piscibacillus</taxon>
    </lineage>
</organism>
<dbReference type="PANTHER" id="PTHR42736:SF1">
    <property type="entry name" value="PROTEIN-GLUTAMINE GAMMA-GLUTAMYLTRANSFERASE"/>
    <property type="match status" value="1"/>
</dbReference>
<comment type="caution">
    <text evidence="4">The sequence shown here is derived from an EMBL/GenBank/DDBJ whole genome shotgun (WGS) entry which is preliminary data.</text>
</comment>
<dbReference type="InterPro" id="IPR052901">
    <property type="entry name" value="Bact_TGase-like"/>
</dbReference>
<dbReference type="SUPFAM" id="SSF54001">
    <property type="entry name" value="Cysteine proteinases"/>
    <property type="match status" value="1"/>
</dbReference>
<evidence type="ECO:0000313" key="5">
    <source>
        <dbReference type="Proteomes" id="UP001597452"/>
    </source>
</evidence>
<dbReference type="Proteomes" id="UP001597452">
    <property type="component" value="Unassembled WGS sequence"/>
</dbReference>
<dbReference type="PANTHER" id="PTHR42736">
    <property type="entry name" value="PROTEIN-GLUTAMINE GAMMA-GLUTAMYLTRANSFERASE"/>
    <property type="match status" value="1"/>
</dbReference>
<evidence type="ECO:0000256" key="2">
    <source>
        <dbReference type="SAM" id="Phobius"/>
    </source>
</evidence>
<dbReference type="SMART" id="SM00460">
    <property type="entry name" value="TGc"/>
    <property type="match status" value="1"/>
</dbReference>
<keyword evidence="5" id="KW-1185">Reference proteome</keyword>
<dbReference type="Pfam" id="PF13559">
    <property type="entry name" value="DUF4129"/>
    <property type="match status" value="1"/>
</dbReference>
<keyword evidence="2" id="KW-1133">Transmembrane helix</keyword>
<protein>
    <submittedName>
        <fullName evidence="4">DUF4129 domain-containing transglutaminase family protein</fullName>
    </submittedName>
</protein>
<accession>A0ABW5Q8K9</accession>
<name>A0ABW5Q8K9_9BACI</name>
<feature type="region of interest" description="Disordered" evidence="1">
    <location>
        <begin position="556"/>
        <end position="600"/>
    </location>
</feature>
<gene>
    <name evidence="4" type="ORF">ACFSW4_04030</name>
</gene>
<keyword evidence="2" id="KW-0472">Membrane</keyword>
<feature type="transmembrane region" description="Helical" evidence="2">
    <location>
        <begin position="113"/>
        <end position="134"/>
    </location>
</feature>
<dbReference type="InterPro" id="IPR038765">
    <property type="entry name" value="Papain-like_cys_pep_sf"/>
</dbReference>
<feature type="transmembrane region" description="Helical" evidence="2">
    <location>
        <begin position="612"/>
        <end position="630"/>
    </location>
</feature>
<dbReference type="RefSeq" id="WP_377327594.1">
    <property type="nucleotide sequence ID" value="NZ_JBHUMZ010000013.1"/>
</dbReference>
<evidence type="ECO:0000313" key="4">
    <source>
        <dbReference type="EMBL" id="MFD2638036.1"/>
    </source>
</evidence>
<dbReference type="InterPro" id="IPR002931">
    <property type="entry name" value="Transglutaminase-like"/>
</dbReference>
<sequence>MLNGKAGEWISIVLYGGSMLLLLEWIYPLDEVTKTGYTSTFVMFIALCFILSATQLAFWIVSPIKFLGLLFVLHQLFFQPSFLSKEWVSLFWDQIQLNVAFLLTADWVSLTPFFRTLLFLILLWMLSYLLYYWFAVRKKPFSFILFTFVYLTVLDTFTTFDASTAIIRAFVIGVGIMGVAYLQHLLEKENMRMPAMKTLMMWIAPLLLVIGFSTVVGYAAPKFDPIWPDPVPFIQSTAEGSGFGDGPGAGVQKIGYGENDERLGGGFVQDDTTVFYAEAPGTQYWKVETKDTYTGKGWVRSQEGQFERTEGTLQELQPYSDLVELNEDYASIQFEDPGLLDKLVYTYGAEAVTYVQDSMNFDVNAITGEVIPVVNGETALPDAYRIDLQRPSFPVEDMRSVTEAGEADDQYLQLPEGLPERVVRLAEEITSEHDNRYDKAKAIEEYFSTNNFIYETQDVAVPGEDEDYVDQFLFETKAGYCDNFSTSMVVLLRAVDIPARWAKGFTEGERLSGENIFEGSKPEYEVTNNNAHSWVEVYFPNVGWVPFEPTVGFDNNSSFNYGERQDDQLEQEDQELEQPETPEMPKPEEGQEQEEDDSQAAAGWSISKPMQFTLIGAAVVLLALVIWLIIRKRLVIMSKWKGKRLEQHADVDTFTEGYQFLLQALAKKGLILKEGQTLREYASDVDLWFGHGEMSKLTTYYERVIYRDEPMDEHHREVYRLWNRLVNEILA</sequence>
<dbReference type="Pfam" id="PF01841">
    <property type="entry name" value="Transglut_core"/>
    <property type="match status" value="1"/>
</dbReference>
<feature type="compositionally biased region" description="Acidic residues" evidence="1">
    <location>
        <begin position="568"/>
        <end position="580"/>
    </location>
</feature>
<proteinExistence type="predicted"/>
<reference evidence="5" key="1">
    <citation type="journal article" date="2019" name="Int. J. Syst. Evol. Microbiol.">
        <title>The Global Catalogue of Microorganisms (GCM) 10K type strain sequencing project: providing services to taxonomists for standard genome sequencing and annotation.</title>
        <authorList>
            <consortium name="The Broad Institute Genomics Platform"/>
            <consortium name="The Broad Institute Genome Sequencing Center for Infectious Disease"/>
            <person name="Wu L."/>
            <person name="Ma J."/>
        </authorList>
    </citation>
    <scope>NUCLEOTIDE SEQUENCE [LARGE SCALE GENOMIC DNA]</scope>
    <source>
        <strain evidence="5">TISTR 1571</strain>
    </source>
</reference>
<evidence type="ECO:0000256" key="1">
    <source>
        <dbReference type="SAM" id="MobiDB-lite"/>
    </source>
</evidence>
<feature type="transmembrane region" description="Helical" evidence="2">
    <location>
        <begin position="166"/>
        <end position="186"/>
    </location>
</feature>
<dbReference type="EMBL" id="JBHUMZ010000013">
    <property type="protein sequence ID" value="MFD2638036.1"/>
    <property type="molecule type" value="Genomic_DNA"/>
</dbReference>
<feature type="transmembrane region" description="Helical" evidence="2">
    <location>
        <begin position="66"/>
        <end position="83"/>
    </location>
</feature>
<dbReference type="Gene3D" id="3.10.620.30">
    <property type="match status" value="1"/>
</dbReference>
<dbReference type="InterPro" id="IPR025403">
    <property type="entry name" value="TgpA-like_C"/>
</dbReference>
<feature type="transmembrane region" description="Helical" evidence="2">
    <location>
        <begin position="141"/>
        <end position="160"/>
    </location>
</feature>
<keyword evidence="2" id="KW-0812">Transmembrane</keyword>
<feature type="transmembrane region" description="Helical" evidence="2">
    <location>
        <begin position="198"/>
        <end position="220"/>
    </location>
</feature>